<dbReference type="AlphaFoldDB" id="A0AAU8MT53"/>
<keyword evidence="2" id="KW-0472">Membrane</keyword>
<dbReference type="Pfam" id="PF08695">
    <property type="entry name" value="Coa1"/>
    <property type="match status" value="1"/>
</dbReference>
<dbReference type="InterPro" id="IPR014807">
    <property type="entry name" value="Coa1"/>
</dbReference>
<organism evidence="3">
    <name type="scientific">Lysobacter firmicutimachus</name>
    <dbReference type="NCBI Taxonomy" id="1792846"/>
    <lineage>
        <taxon>Bacteria</taxon>
        <taxon>Pseudomonadati</taxon>
        <taxon>Pseudomonadota</taxon>
        <taxon>Gammaproteobacteria</taxon>
        <taxon>Lysobacterales</taxon>
        <taxon>Lysobacteraceae</taxon>
        <taxon>Lysobacter</taxon>
    </lineage>
</organism>
<evidence type="ECO:0000256" key="1">
    <source>
        <dbReference type="SAM" id="MobiDB-lite"/>
    </source>
</evidence>
<reference evidence="3" key="1">
    <citation type="submission" date="2024-06" db="EMBL/GenBank/DDBJ databases">
        <authorList>
            <person name="Li S."/>
        </authorList>
    </citation>
    <scope>NUCLEOTIDE SEQUENCE</scope>
    <source>
        <strain evidence="3">SR10</strain>
    </source>
</reference>
<evidence type="ECO:0000256" key="2">
    <source>
        <dbReference type="SAM" id="Phobius"/>
    </source>
</evidence>
<feature type="compositionally biased region" description="Pro residues" evidence="1">
    <location>
        <begin position="140"/>
        <end position="150"/>
    </location>
</feature>
<accession>A0AAU8MT53</accession>
<sequence>MNDSANPGWWSRHWKWAVPTGCLSLILLAGLMLGALVVFGLGGLGGLMKPGEPFRHAAGLARNDPAVIAALGTPLDSGWMRSGRFDMNDDRGEVDAVFPLRGPKGEAEVHLRGERSDGRWTYSRIEVELDDGRRVDLLAPPAPTALPPQAPAAAPQDTATEEPEPDASASDP</sequence>
<proteinExistence type="predicted"/>
<evidence type="ECO:0000313" key="3">
    <source>
        <dbReference type="EMBL" id="XCO76299.1"/>
    </source>
</evidence>
<dbReference type="RefSeq" id="WP_363799667.1">
    <property type="nucleotide sequence ID" value="NZ_CP159925.1"/>
</dbReference>
<dbReference type="EMBL" id="CP159925">
    <property type="protein sequence ID" value="XCO76299.1"/>
    <property type="molecule type" value="Genomic_DNA"/>
</dbReference>
<keyword evidence="2" id="KW-1133">Transmembrane helix</keyword>
<feature type="region of interest" description="Disordered" evidence="1">
    <location>
        <begin position="134"/>
        <end position="172"/>
    </location>
</feature>
<protein>
    <submittedName>
        <fullName evidence="3">Cytochrome c oxidase assembly factor Coa1 family protein</fullName>
    </submittedName>
</protein>
<name>A0AAU8MT53_9GAMM</name>
<feature type="transmembrane region" description="Helical" evidence="2">
    <location>
        <begin position="16"/>
        <end position="41"/>
    </location>
</feature>
<keyword evidence="2" id="KW-0812">Transmembrane</keyword>
<gene>
    <name evidence="3" type="ORF">ABU614_05780</name>
</gene>